<gene>
    <name evidence="1" type="ORF">CAC42_5976</name>
</gene>
<evidence type="ECO:0000313" key="1">
    <source>
        <dbReference type="EMBL" id="PNS20526.1"/>
    </source>
</evidence>
<protein>
    <submittedName>
        <fullName evidence="1">Uncharacterized protein</fullName>
    </submittedName>
</protein>
<dbReference type="Proteomes" id="UP000243797">
    <property type="component" value="Unassembled WGS sequence"/>
</dbReference>
<comment type="caution">
    <text evidence="1">The sequence shown here is derived from an EMBL/GenBank/DDBJ whole genome shotgun (WGS) entry which is preliminary data.</text>
</comment>
<dbReference type="AlphaFoldDB" id="A0A2K1QZR9"/>
<dbReference type="SUPFAM" id="SSF55961">
    <property type="entry name" value="Bet v1-like"/>
    <property type="match status" value="1"/>
</dbReference>
<dbReference type="InParanoid" id="A0A2K1QZR9"/>
<organism evidence="1 2">
    <name type="scientific">Sphaceloma murrayae</name>
    <dbReference type="NCBI Taxonomy" id="2082308"/>
    <lineage>
        <taxon>Eukaryota</taxon>
        <taxon>Fungi</taxon>
        <taxon>Dikarya</taxon>
        <taxon>Ascomycota</taxon>
        <taxon>Pezizomycotina</taxon>
        <taxon>Dothideomycetes</taxon>
        <taxon>Dothideomycetidae</taxon>
        <taxon>Myriangiales</taxon>
        <taxon>Elsinoaceae</taxon>
        <taxon>Sphaceloma</taxon>
    </lineage>
</organism>
<dbReference type="STRING" id="2082308.A0A2K1QZR9"/>
<dbReference type="CDD" id="cd07822">
    <property type="entry name" value="SRPBCC_4"/>
    <property type="match status" value="1"/>
</dbReference>
<sequence length="144" mass="16024">MVLIHTEIEIEAPPAKFLDFPRLSEWHSGHFKELVISSQDGSIKPGDTVKVALEGQTFNGSILENTPEQLMWRGSLPLVFTGDHFFRFEPSETKPGGTRFVQGEEFSGLLSFMMGNVGGYGFGPKTKGGFEKLNADLKKRCEEK</sequence>
<reference evidence="1 2" key="1">
    <citation type="submission" date="2017-06" db="EMBL/GenBank/DDBJ databases">
        <title>Draft genome sequence of a variant of Elsinoe murrayae.</title>
        <authorList>
            <person name="Cheng Q."/>
        </authorList>
    </citation>
    <scope>NUCLEOTIDE SEQUENCE [LARGE SCALE GENOMIC DNA]</scope>
    <source>
        <strain evidence="1 2">CQ-2017a</strain>
    </source>
</reference>
<dbReference type="PANTHER" id="PTHR36166">
    <property type="entry name" value="CHROMOSOME 9, WHOLE GENOME SHOTGUN SEQUENCE"/>
    <property type="match status" value="1"/>
</dbReference>
<dbReference type="PANTHER" id="PTHR36166:SF1">
    <property type="entry name" value="SRPBCC DOMAIN-CONTAINING PROTEIN"/>
    <property type="match status" value="1"/>
</dbReference>
<keyword evidence="2" id="KW-1185">Reference proteome</keyword>
<dbReference type="OrthoDB" id="509124at2759"/>
<name>A0A2K1QZR9_9PEZI</name>
<proteinExistence type="predicted"/>
<dbReference type="InterPro" id="IPR023393">
    <property type="entry name" value="START-like_dom_sf"/>
</dbReference>
<dbReference type="Gene3D" id="3.30.530.20">
    <property type="match status" value="1"/>
</dbReference>
<accession>A0A2K1QZR9</accession>
<evidence type="ECO:0000313" key="2">
    <source>
        <dbReference type="Proteomes" id="UP000243797"/>
    </source>
</evidence>
<dbReference type="EMBL" id="NKHZ01000025">
    <property type="protein sequence ID" value="PNS20526.1"/>
    <property type="molecule type" value="Genomic_DNA"/>
</dbReference>